<reference evidence="1 2" key="1">
    <citation type="submission" date="2015-02" db="EMBL/GenBank/DDBJ databases">
        <authorList>
            <person name="Ju K.-S."/>
            <person name="Doroghazi J.R."/>
            <person name="Metcalf W."/>
        </authorList>
    </citation>
    <scope>NUCLEOTIDE SEQUENCE [LARGE SCALE GENOMIC DNA]</scope>
    <source>
        <strain evidence="1 2">NRRL B-16140</strain>
    </source>
</reference>
<protein>
    <recommendedName>
        <fullName evidence="3">MalT-like TPR region domain-containing protein</fullName>
    </recommendedName>
</protein>
<evidence type="ECO:0000313" key="1">
    <source>
        <dbReference type="EMBL" id="KJK42125.1"/>
    </source>
</evidence>
<dbReference type="AlphaFoldDB" id="A0A0F0GFH8"/>
<evidence type="ECO:0000313" key="2">
    <source>
        <dbReference type="Proteomes" id="UP000033393"/>
    </source>
</evidence>
<dbReference type="PATRIC" id="fig|68170.10.peg.10031"/>
<keyword evidence="2" id="KW-1185">Reference proteome</keyword>
<evidence type="ECO:0008006" key="3">
    <source>
        <dbReference type="Google" id="ProtNLM"/>
    </source>
</evidence>
<dbReference type="RefSeq" id="WP_045316760.1">
    <property type="nucleotide sequence ID" value="NZ_JYJG01000370.1"/>
</dbReference>
<dbReference type="EMBL" id="JYJG01000370">
    <property type="protein sequence ID" value="KJK42125.1"/>
    <property type="molecule type" value="Genomic_DNA"/>
</dbReference>
<accession>A0A0F0GFH8</accession>
<sequence length="158" mass="16992">MRAGAALREAQGYALAGAADRCEDALERAQELYQAVGEPPYGTRSLVDQVAVFRAWAFYDLGRHAEAAAILDTQLPLIAPTALRARTRFGLRRALAYAAAGEVDHACELVTGLLDDIRQVQSATVHTDLTAFSKLLSRLRPAAGREVAGEISEILFPG</sequence>
<dbReference type="Proteomes" id="UP000033393">
    <property type="component" value="Unassembled WGS sequence"/>
</dbReference>
<proteinExistence type="predicted"/>
<dbReference type="STRING" id="68170.GCA_000974445_00390"/>
<gene>
    <name evidence="1" type="ORF">UK23_38730</name>
</gene>
<name>A0A0F0GFH8_LENAE</name>
<organism evidence="1 2">
    <name type="scientific">Lentzea aerocolonigenes</name>
    <name type="common">Lechevalieria aerocolonigenes</name>
    <name type="synonym">Saccharothrix aerocolonigenes</name>
    <dbReference type="NCBI Taxonomy" id="68170"/>
    <lineage>
        <taxon>Bacteria</taxon>
        <taxon>Bacillati</taxon>
        <taxon>Actinomycetota</taxon>
        <taxon>Actinomycetes</taxon>
        <taxon>Pseudonocardiales</taxon>
        <taxon>Pseudonocardiaceae</taxon>
        <taxon>Lentzea</taxon>
    </lineage>
</organism>
<comment type="caution">
    <text evidence="1">The sequence shown here is derived from an EMBL/GenBank/DDBJ whole genome shotgun (WGS) entry which is preliminary data.</text>
</comment>